<evidence type="ECO:0000313" key="2">
    <source>
        <dbReference type="Proteomes" id="UP001372834"/>
    </source>
</evidence>
<dbReference type="EMBL" id="JAWJWE010000004">
    <property type="protein sequence ID" value="KAK6636230.1"/>
    <property type="molecule type" value="Genomic_DNA"/>
</dbReference>
<accession>A0AAN8P7Y1</accession>
<dbReference type="Proteomes" id="UP001372834">
    <property type="component" value="Unassembled WGS sequence"/>
</dbReference>
<dbReference type="AlphaFoldDB" id="A0AAN8P7Y1"/>
<proteinExistence type="predicted"/>
<name>A0AAN8P7Y1_POLSC</name>
<gene>
    <name evidence="1" type="ORF">RUM43_009888</name>
</gene>
<evidence type="ECO:0000313" key="1">
    <source>
        <dbReference type="EMBL" id="KAK6636230.1"/>
    </source>
</evidence>
<protein>
    <submittedName>
        <fullName evidence="1">Uncharacterized protein</fullName>
    </submittedName>
</protein>
<sequence length="114" mass="13350">MKTTRFLEEATLMRILTWQERTTFGNGKTPLKMMNGNEKGVGHVKIRSLKSGDTKTVYNRTTSCWLETKNGKRKRICLLVQSEDERRKKGRKRKSGENNLNKFLEEKRAFLVLE</sequence>
<comment type="caution">
    <text evidence="1">The sequence shown here is derived from an EMBL/GenBank/DDBJ whole genome shotgun (WGS) entry which is preliminary data.</text>
</comment>
<organism evidence="1 2">
    <name type="scientific">Polyplax serrata</name>
    <name type="common">Common mouse louse</name>
    <dbReference type="NCBI Taxonomy" id="468196"/>
    <lineage>
        <taxon>Eukaryota</taxon>
        <taxon>Metazoa</taxon>
        <taxon>Ecdysozoa</taxon>
        <taxon>Arthropoda</taxon>
        <taxon>Hexapoda</taxon>
        <taxon>Insecta</taxon>
        <taxon>Pterygota</taxon>
        <taxon>Neoptera</taxon>
        <taxon>Paraneoptera</taxon>
        <taxon>Psocodea</taxon>
        <taxon>Troctomorpha</taxon>
        <taxon>Phthiraptera</taxon>
        <taxon>Anoplura</taxon>
        <taxon>Polyplacidae</taxon>
        <taxon>Polyplax</taxon>
    </lineage>
</organism>
<reference evidence="1 2" key="1">
    <citation type="submission" date="2023-10" db="EMBL/GenBank/DDBJ databases">
        <title>Genomes of two closely related lineages of the louse Polyplax serrata with different host specificities.</title>
        <authorList>
            <person name="Martinu J."/>
            <person name="Tarabai H."/>
            <person name="Stefka J."/>
            <person name="Hypsa V."/>
        </authorList>
    </citation>
    <scope>NUCLEOTIDE SEQUENCE [LARGE SCALE GENOMIC DNA]</scope>
    <source>
        <strain evidence="1">HR10_N</strain>
    </source>
</reference>